<accession>A0A9D1UWY0</accession>
<gene>
    <name evidence="1" type="ORF">H9861_04130</name>
</gene>
<dbReference type="EMBL" id="DXFP01000035">
    <property type="protein sequence ID" value="HIX01924.1"/>
    <property type="molecule type" value="Genomic_DNA"/>
</dbReference>
<evidence type="ECO:0000313" key="2">
    <source>
        <dbReference type="Proteomes" id="UP000823963"/>
    </source>
</evidence>
<feature type="non-terminal residue" evidence="1">
    <location>
        <position position="1"/>
    </location>
</feature>
<dbReference type="Proteomes" id="UP000823963">
    <property type="component" value="Unassembled WGS sequence"/>
</dbReference>
<proteinExistence type="predicted"/>
<name>A0A9D1UWY0_9LACO</name>
<reference evidence="1" key="1">
    <citation type="journal article" date="2021" name="PeerJ">
        <title>Extensive microbial diversity within the chicken gut microbiome revealed by metagenomics and culture.</title>
        <authorList>
            <person name="Gilroy R."/>
            <person name="Ravi A."/>
            <person name="Getino M."/>
            <person name="Pursley I."/>
            <person name="Horton D.L."/>
            <person name="Alikhan N.F."/>
            <person name="Baker D."/>
            <person name="Gharbi K."/>
            <person name="Hall N."/>
            <person name="Watson M."/>
            <person name="Adriaenssens E.M."/>
            <person name="Foster-Nyarko E."/>
            <person name="Jarju S."/>
            <person name="Secka A."/>
            <person name="Antonio M."/>
            <person name="Oren A."/>
            <person name="Chaudhuri R.R."/>
            <person name="La Ragione R."/>
            <person name="Hildebrand F."/>
            <person name="Pallen M.J."/>
        </authorList>
    </citation>
    <scope>NUCLEOTIDE SEQUENCE</scope>
    <source>
        <strain evidence="1">6627</strain>
    </source>
</reference>
<reference evidence="1" key="2">
    <citation type="submission" date="2021-04" db="EMBL/GenBank/DDBJ databases">
        <authorList>
            <person name="Gilroy R."/>
        </authorList>
    </citation>
    <scope>NUCLEOTIDE SEQUENCE</scope>
    <source>
        <strain evidence="1">6627</strain>
    </source>
</reference>
<dbReference type="AlphaFoldDB" id="A0A9D1UWY0"/>
<evidence type="ECO:0000313" key="1">
    <source>
        <dbReference type="EMBL" id="HIX01924.1"/>
    </source>
</evidence>
<comment type="caution">
    <text evidence="1">The sequence shown here is derived from an EMBL/GenBank/DDBJ whole genome shotgun (WGS) entry which is preliminary data.</text>
</comment>
<organism evidence="1 2">
    <name type="scientific">Candidatus Ligilactobacillus excrementigallinarum</name>
    <dbReference type="NCBI Taxonomy" id="2838641"/>
    <lineage>
        <taxon>Bacteria</taxon>
        <taxon>Bacillati</taxon>
        <taxon>Bacillota</taxon>
        <taxon>Bacilli</taxon>
        <taxon>Lactobacillales</taxon>
        <taxon>Lactobacillaceae</taxon>
        <taxon>Ligilactobacillus</taxon>
    </lineage>
</organism>
<protein>
    <submittedName>
        <fullName evidence="1">Uncharacterized protein</fullName>
    </submittedName>
</protein>
<sequence>REFLEFIGVPQDAYYLIKETGTYSVFYEMTKTLRTTFGKSEDSEVNKNETKLTFFVWVLSRIGQGAGGTMAYEGRDYKKNIIKKKENNEFNSEVEDIVEDIQDDLLEHKITGVASLSKAITDSKDSFEEFNDIYDEYLDNAKKDENIDSFIKDISKIAKKLKDVKSQGGLRGTMRFEQLSDDQKEALRNQMREILITSEDLFEGYKNA</sequence>